<proteinExistence type="predicted"/>
<gene>
    <name evidence="2" type="ORF">UR53_C0001G0112</name>
</gene>
<organism evidence="2 3">
    <name type="scientific">Candidatus Magasanikbacteria bacterium GW2011_GWC2_34_16</name>
    <dbReference type="NCBI Taxonomy" id="1619045"/>
    <lineage>
        <taxon>Bacteria</taxon>
        <taxon>Candidatus Magasanikiibacteriota</taxon>
    </lineage>
</organism>
<keyword evidence="1" id="KW-1133">Transmembrane helix</keyword>
<comment type="caution">
    <text evidence="2">The sequence shown here is derived from an EMBL/GenBank/DDBJ whole genome shotgun (WGS) entry which is preliminary data.</text>
</comment>
<reference evidence="2 3" key="1">
    <citation type="journal article" date="2015" name="Nature">
        <title>rRNA introns, odd ribosomes, and small enigmatic genomes across a large radiation of phyla.</title>
        <authorList>
            <person name="Brown C.T."/>
            <person name="Hug L.A."/>
            <person name="Thomas B.C."/>
            <person name="Sharon I."/>
            <person name="Castelle C.J."/>
            <person name="Singh A."/>
            <person name="Wilkins M.J."/>
            <person name="Williams K.H."/>
            <person name="Banfield J.F."/>
        </authorList>
    </citation>
    <scope>NUCLEOTIDE SEQUENCE [LARGE SCALE GENOMIC DNA]</scope>
</reference>
<evidence type="ECO:0000313" key="3">
    <source>
        <dbReference type="Proteomes" id="UP000034927"/>
    </source>
</evidence>
<feature type="transmembrane region" description="Helical" evidence="1">
    <location>
        <begin position="128"/>
        <end position="148"/>
    </location>
</feature>
<dbReference type="PATRIC" id="fig|1619045.3.peg.118"/>
<accession>A0A0G0DWV4</accession>
<evidence type="ECO:0000313" key="2">
    <source>
        <dbReference type="EMBL" id="KKP59612.1"/>
    </source>
</evidence>
<name>A0A0G0DWV4_9BACT</name>
<feature type="transmembrane region" description="Helical" evidence="1">
    <location>
        <begin position="169"/>
        <end position="193"/>
    </location>
</feature>
<protein>
    <recommendedName>
        <fullName evidence="4">Glycerophosphoryl diester phosphodiesterase membrane domain-containing protein</fullName>
    </recommendedName>
</protein>
<keyword evidence="1" id="KW-0472">Membrane</keyword>
<dbReference type="Proteomes" id="UP000034927">
    <property type="component" value="Unassembled WGS sequence"/>
</dbReference>
<dbReference type="EMBL" id="LBPO01000001">
    <property type="protein sequence ID" value="KKP59612.1"/>
    <property type="molecule type" value="Genomic_DNA"/>
</dbReference>
<feature type="transmembrane region" description="Helical" evidence="1">
    <location>
        <begin position="63"/>
        <end position="84"/>
    </location>
</feature>
<feature type="transmembrane region" description="Helical" evidence="1">
    <location>
        <begin position="23"/>
        <end position="43"/>
    </location>
</feature>
<dbReference type="AlphaFoldDB" id="A0A0G0DWV4"/>
<feature type="transmembrane region" description="Helical" evidence="1">
    <location>
        <begin position="213"/>
        <end position="235"/>
    </location>
</feature>
<sequence length="252" mass="27651">MLTPISAVLSRSFEIYQKNWRQISVYLGLMLAANVIFMIASYLGVVIEVRLGAGNILNDTVLLILYVANLVFSLWVSLGLMTAIKKWHRGEPEATFKENLNATIGYLWPAIYTGALVLLIVLCGSLLFIIPGIIFGLWYTFTFYAIIFENKKGVAALKASKELVAGRTTTILGYAIVIGLAFGLISLVLNWILVMITSVFSFSELSTTMVDNAISFIVGLLIAPLSLSAMITLYFSAKENPVVQIQPPTPTN</sequence>
<feature type="transmembrane region" description="Helical" evidence="1">
    <location>
        <begin position="104"/>
        <end position="122"/>
    </location>
</feature>
<evidence type="ECO:0000256" key="1">
    <source>
        <dbReference type="SAM" id="Phobius"/>
    </source>
</evidence>
<evidence type="ECO:0008006" key="4">
    <source>
        <dbReference type="Google" id="ProtNLM"/>
    </source>
</evidence>
<keyword evidence="1" id="KW-0812">Transmembrane</keyword>